<comment type="catalytic activity">
    <reaction evidence="7 8">
        <text>RNA(n) + a ribonucleoside 5'-triphosphate = RNA(n+1) + diphosphate</text>
        <dbReference type="Rhea" id="RHEA:21248"/>
        <dbReference type="Rhea" id="RHEA-COMP:14527"/>
        <dbReference type="Rhea" id="RHEA-COMP:17342"/>
        <dbReference type="ChEBI" id="CHEBI:33019"/>
        <dbReference type="ChEBI" id="CHEBI:61557"/>
        <dbReference type="ChEBI" id="CHEBI:140395"/>
        <dbReference type="EC" id="2.7.7.48"/>
    </reaction>
</comment>
<evidence type="ECO:0000256" key="1">
    <source>
        <dbReference type="ARBA" id="ARBA00005762"/>
    </source>
</evidence>
<dbReference type="GO" id="GO:0003723">
    <property type="term" value="F:RNA binding"/>
    <property type="evidence" value="ECO:0007669"/>
    <property type="project" value="UniProtKB-KW"/>
</dbReference>
<dbReference type="PANTHER" id="PTHR23079:SF55">
    <property type="entry name" value="RNA-DIRECTED RNA POLYMERASE"/>
    <property type="match status" value="1"/>
</dbReference>
<accession>A0A1Y1Y435</accession>
<evidence type="ECO:0000256" key="4">
    <source>
        <dbReference type="ARBA" id="ARBA00022695"/>
    </source>
</evidence>
<dbReference type="AlphaFoldDB" id="A0A1Y1Y435"/>
<evidence type="ECO:0000313" key="12">
    <source>
        <dbReference type="Proteomes" id="UP000193498"/>
    </source>
</evidence>
<gene>
    <name evidence="11" type="ORF">K493DRAFT_225631</name>
</gene>
<keyword evidence="3 8" id="KW-0808">Transferase</keyword>
<evidence type="ECO:0000256" key="2">
    <source>
        <dbReference type="ARBA" id="ARBA00022484"/>
    </source>
</evidence>
<dbReference type="STRING" id="1314790.A0A1Y1Y435"/>
<sequence length="819" mass="92871">MNGLKEPVYDAVEFIQARALEYDRIYRAPEATAAHTTLIRKVSVSPSKVYIEPPSIETSNRVIRHFSKEKDNFLRVNFTEEGLLKIGVNTVTLGQVYNRLYNVLLHGLTIGNKHYEFLAFSSSQLREHGCWFFASTENVTAHSIRHWMGDFRSIKNIAKYASRMGQCFSSTRAIATQPVKDIQMIPDIIRNGYTFSDGVGKISPSLAKNISRILDLEPVPSAFQFRLGGSKGVLALSPYMRGDQVHIRPSQVKFESDHNILEIVKVATYIPCYLNRQIITLLSTLGVPDTVFLDLQQQMIKQLSTMSTSDAMAIKVLTQNADEYGITRRMVELIRAGHRMRQDPYLVNLLKLFQISLLKDVKQRARIHVPKGCLLMGVLDDTLSLRENQIFLQYTDPENPTERRVVEGPCIVTRNPCFHPGDVRVVEAVNVKALAHLYNCVAFSALGFRDVPNQCSGGDLDGDFYTVIWDQELIPPTRNYPPMEYDPPVPVKVDEVNMDHVKKFFVNYIASDNLGLIANAHLVHSDRHPDGAFNGICLRLAQLNSLAVDFPKTGVPAEFEPGLRAKEYPDFMEKPEGILTYKSTKVQGKMYRSIVTHEFVVSKEANFDERLLVPGFEIYLKDARYHKASYDVALFGILRLFGIPTEYEVISGFMDKWVMLLGRKKHSVRERVLDSYMAVRSTFVKQFEEEFYDKTTGLIPKSAHEAIYKKASAWYYTTYHPNEGNQNPTMPTFYSFPWVVDKYLNDILRNRHRLALAEAGAAPLATSMPRQAVVGTDEAILGTSRTDETADAGSSFPRPKIFDINDEDDDMAEFAQDFL</sequence>
<dbReference type="PANTHER" id="PTHR23079">
    <property type="entry name" value="RNA-DEPENDENT RNA POLYMERASE"/>
    <property type="match status" value="1"/>
</dbReference>
<dbReference type="FunCoup" id="A0A1Y1Y435">
    <property type="interactions" value="6"/>
</dbReference>
<evidence type="ECO:0000259" key="9">
    <source>
        <dbReference type="Pfam" id="PF05183"/>
    </source>
</evidence>
<keyword evidence="12" id="KW-1185">Reference proteome</keyword>
<comment type="caution">
    <text evidence="11">The sequence shown here is derived from an EMBL/GenBank/DDBJ whole genome shotgun (WGS) entry which is preliminary data.</text>
</comment>
<evidence type="ECO:0000256" key="5">
    <source>
        <dbReference type="ARBA" id="ARBA00022884"/>
    </source>
</evidence>
<name>A0A1Y1Y435_9FUNG</name>
<evidence type="ECO:0000256" key="6">
    <source>
        <dbReference type="ARBA" id="ARBA00023158"/>
    </source>
</evidence>
<organism evidence="11 12">
    <name type="scientific">Basidiobolus meristosporus CBS 931.73</name>
    <dbReference type="NCBI Taxonomy" id="1314790"/>
    <lineage>
        <taxon>Eukaryota</taxon>
        <taxon>Fungi</taxon>
        <taxon>Fungi incertae sedis</taxon>
        <taxon>Zoopagomycota</taxon>
        <taxon>Entomophthoromycotina</taxon>
        <taxon>Basidiobolomycetes</taxon>
        <taxon>Basidiobolales</taxon>
        <taxon>Basidiobolaceae</taxon>
        <taxon>Basidiobolus</taxon>
    </lineage>
</organism>
<dbReference type="InterPro" id="IPR058752">
    <property type="entry name" value="RDRP_C_head"/>
</dbReference>
<dbReference type="InterPro" id="IPR007855">
    <property type="entry name" value="RDRP"/>
</dbReference>
<keyword evidence="2 8" id="KW-0696">RNA-directed RNA polymerase</keyword>
<protein>
    <recommendedName>
        <fullName evidence="8">RNA-dependent RNA polymerase</fullName>
        <ecNumber evidence="8">2.7.7.48</ecNumber>
    </recommendedName>
</protein>
<feature type="domain" description="RDRP core" evidence="9">
    <location>
        <begin position="44"/>
        <end position="594"/>
    </location>
</feature>
<evidence type="ECO:0000313" key="11">
    <source>
        <dbReference type="EMBL" id="ORX92476.1"/>
    </source>
</evidence>
<keyword evidence="4 8" id="KW-0548">Nucleotidyltransferase</keyword>
<dbReference type="Proteomes" id="UP000193498">
    <property type="component" value="Unassembled WGS sequence"/>
</dbReference>
<comment type="similarity">
    <text evidence="1 8">Belongs to the RdRP family.</text>
</comment>
<proteinExistence type="inferred from homology"/>
<dbReference type="EMBL" id="MCFE01000274">
    <property type="protein sequence ID" value="ORX92476.1"/>
    <property type="molecule type" value="Genomic_DNA"/>
</dbReference>
<dbReference type="GO" id="GO:0003968">
    <property type="term" value="F:RNA-directed RNA polymerase activity"/>
    <property type="evidence" value="ECO:0007669"/>
    <property type="project" value="UniProtKB-KW"/>
</dbReference>
<evidence type="ECO:0000256" key="8">
    <source>
        <dbReference type="RuleBase" id="RU363098"/>
    </source>
</evidence>
<dbReference type="OrthoDB" id="6513042at2759"/>
<evidence type="ECO:0000256" key="7">
    <source>
        <dbReference type="ARBA" id="ARBA00048744"/>
    </source>
</evidence>
<reference evidence="11 12" key="1">
    <citation type="submission" date="2016-07" db="EMBL/GenBank/DDBJ databases">
        <title>Pervasive Adenine N6-methylation of Active Genes in Fungi.</title>
        <authorList>
            <consortium name="DOE Joint Genome Institute"/>
            <person name="Mondo S.J."/>
            <person name="Dannebaum R.O."/>
            <person name="Kuo R.C."/>
            <person name="Labutti K."/>
            <person name="Haridas S."/>
            <person name="Kuo A."/>
            <person name="Salamov A."/>
            <person name="Ahrendt S.R."/>
            <person name="Lipzen A."/>
            <person name="Sullivan W."/>
            <person name="Andreopoulos W.B."/>
            <person name="Clum A."/>
            <person name="Lindquist E."/>
            <person name="Daum C."/>
            <person name="Ramamoorthy G.K."/>
            <person name="Gryganskyi A."/>
            <person name="Culley D."/>
            <person name="Magnuson J.K."/>
            <person name="James T.Y."/>
            <person name="O'Malley M.A."/>
            <person name="Stajich J.E."/>
            <person name="Spatafora J.W."/>
            <person name="Visel A."/>
            <person name="Grigoriev I.V."/>
        </authorList>
    </citation>
    <scope>NUCLEOTIDE SEQUENCE [LARGE SCALE GENOMIC DNA]</scope>
    <source>
        <strain evidence="11 12">CBS 931.73</strain>
    </source>
</reference>
<dbReference type="GO" id="GO:0030422">
    <property type="term" value="P:siRNA processing"/>
    <property type="evidence" value="ECO:0007669"/>
    <property type="project" value="TreeGrafter"/>
</dbReference>
<dbReference type="EC" id="2.7.7.48" evidence="8"/>
<dbReference type="Pfam" id="PF05183">
    <property type="entry name" value="RdRP"/>
    <property type="match status" value="1"/>
</dbReference>
<dbReference type="InterPro" id="IPR057596">
    <property type="entry name" value="RDRP_core"/>
</dbReference>
<evidence type="ECO:0000256" key="3">
    <source>
        <dbReference type="ARBA" id="ARBA00022679"/>
    </source>
</evidence>
<evidence type="ECO:0000259" key="10">
    <source>
        <dbReference type="Pfam" id="PF26253"/>
    </source>
</evidence>
<dbReference type="GO" id="GO:0031380">
    <property type="term" value="C:nuclear RNA-directed RNA polymerase complex"/>
    <property type="evidence" value="ECO:0007669"/>
    <property type="project" value="TreeGrafter"/>
</dbReference>
<keyword evidence="6" id="KW-0943">RNA-mediated gene silencing</keyword>
<dbReference type="InParanoid" id="A0A1Y1Y435"/>
<dbReference type="Pfam" id="PF26253">
    <property type="entry name" value="RdRP_head"/>
    <property type="match status" value="1"/>
</dbReference>
<keyword evidence="5 8" id="KW-0694">RNA-binding</keyword>
<feature type="domain" description="RDRP C-terminal head" evidence="10">
    <location>
        <begin position="607"/>
        <end position="750"/>
    </location>
</feature>